<reference evidence="1" key="1">
    <citation type="submission" date="2021-03" db="EMBL/GenBank/DDBJ databases">
        <title>Chromosome level genome of the anhydrobiotic midge Polypedilum vanderplanki.</title>
        <authorList>
            <person name="Yoshida Y."/>
            <person name="Kikawada T."/>
            <person name="Gusev O."/>
        </authorList>
    </citation>
    <scope>NUCLEOTIDE SEQUENCE</scope>
    <source>
        <strain evidence="1">NIAS01</strain>
        <tissue evidence="1">Whole body or cell culture</tissue>
    </source>
</reference>
<keyword evidence="2" id="KW-1185">Reference proteome</keyword>
<sequence length="184" mass="21409">MITSRNIKNIKINFGIDSPASEHEKVLEIFTKTGQKLKKVTLSGEIDEAKLIEILKCIPNCKSLIFDNLKSIQIEKLTTSVTFNHLINFEVKNKSHSHILKHIKFGNDCLKTLICRRRRRGNEIVKNQKNLVEVSLRTRQILSEDFLLDCKLKKLSLDYNASEMNENSYINFIQNHTHKKNLKF</sequence>
<comment type="caution">
    <text evidence="1">The sequence shown here is derived from an EMBL/GenBank/DDBJ whole genome shotgun (WGS) entry which is preliminary data.</text>
</comment>
<accession>A0A9J6BCC5</accession>
<evidence type="ECO:0000313" key="2">
    <source>
        <dbReference type="Proteomes" id="UP001107558"/>
    </source>
</evidence>
<dbReference type="AlphaFoldDB" id="A0A9J6BCC5"/>
<proteinExistence type="predicted"/>
<evidence type="ECO:0000313" key="1">
    <source>
        <dbReference type="EMBL" id="KAG5667365.1"/>
    </source>
</evidence>
<name>A0A9J6BCC5_POLVA</name>
<gene>
    <name evidence="1" type="ORF">PVAND_015348</name>
</gene>
<protein>
    <submittedName>
        <fullName evidence="1">Uncharacterized protein</fullName>
    </submittedName>
</protein>
<dbReference type="EMBL" id="JADBJN010000004">
    <property type="protein sequence ID" value="KAG5667365.1"/>
    <property type="molecule type" value="Genomic_DNA"/>
</dbReference>
<organism evidence="1 2">
    <name type="scientific">Polypedilum vanderplanki</name>
    <name type="common">Sleeping chironomid midge</name>
    <dbReference type="NCBI Taxonomy" id="319348"/>
    <lineage>
        <taxon>Eukaryota</taxon>
        <taxon>Metazoa</taxon>
        <taxon>Ecdysozoa</taxon>
        <taxon>Arthropoda</taxon>
        <taxon>Hexapoda</taxon>
        <taxon>Insecta</taxon>
        <taxon>Pterygota</taxon>
        <taxon>Neoptera</taxon>
        <taxon>Endopterygota</taxon>
        <taxon>Diptera</taxon>
        <taxon>Nematocera</taxon>
        <taxon>Chironomoidea</taxon>
        <taxon>Chironomidae</taxon>
        <taxon>Chironominae</taxon>
        <taxon>Polypedilum</taxon>
        <taxon>Polypedilum</taxon>
    </lineage>
</organism>
<dbReference type="Proteomes" id="UP001107558">
    <property type="component" value="Chromosome 4"/>
</dbReference>